<keyword evidence="1" id="KW-0479">Metal-binding</keyword>
<dbReference type="GO" id="GO:0005634">
    <property type="term" value="C:nucleus"/>
    <property type="evidence" value="ECO:0007669"/>
    <property type="project" value="TreeGrafter"/>
</dbReference>
<dbReference type="Pfam" id="PF03184">
    <property type="entry name" value="DDE_1"/>
    <property type="match status" value="1"/>
</dbReference>
<dbReference type="Gene3D" id="1.10.10.60">
    <property type="entry name" value="Homeodomain-like"/>
    <property type="match status" value="1"/>
</dbReference>
<sequence length="573" mass="64905">MARRKKNQNLKQGKWSVGSMKKAVEAVQLKKLSFRRAAKWYAVPKSTLERRVKGKQDADAPASRPTVFTADQENQLVGHILEMANCGFGLTIDDVCRTAYSMAVNLKIKHPFNSSRAKAGYDWYAGFMGRHPQLAIRKPEGLSAARGMMLNKNVVTSYFKLLEDTMGRLKLFDKGSQIYNVDESDINTVHTPGKIIGQKGKRAVHSKTSGDRGENVTAVVCASASGVYIPPMIIFKGQRLNKGLVANAPSGTLFATSKSSFIDRELFEHWFEHHFMKYLPSLRPVLLIMDGHSSHISLGILKLAKENEIEILCLPPHTTSELQPLDKCLFKPLKTEYNKACMQFMKENPGQVITRYDFCGLFSTARIDHHTDNGTTEKTDANVQSDGDIHVPETMHVHTENVPSTSNGTFPAASKDTIENLLKVPKFFKEEKTASNKKSRRITTARCLTSDEVIQMIEEKENEKELKRIEKENRKLLRESRMEERKKQINSQSSKKGKSKRMPLKKISEISEKENSCENYCHYCGGYYFDDDSDDEDWVKCSEKECNLWFHETCTGSYGKGLDTFKCNSHKNI</sequence>
<dbReference type="InterPro" id="IPR001965">
    <property type="entry name" value="Znf_PHD"/>
</dbReference>
<keyword evidence="6" id="KW-1185">Reference proteome</keyword>
<organism evidence="6 7">
    <name type="scientific">Crassostrea virginica</name>
    <name type="common">Eastern oyster</name>
    <dbReference type="NCBI Taxonomy" id="6565"/>
    <lineage>
        <taxon>Eukaryota</taxon>
        <taxon>Metazoa</taxon>
        <taxon>Spiralia</taxon>
        <taxon>Lophotrochozoa</taxon>
        <taxon>Mollusca</taxon>
        <taxon>Bivalvia</taxon>
        <taxon>Autobranchia</taxon>
        <taxon>Pteriomorphia</taxon>
        <taxon>Ostreida</taxon>
        <taxon>Ostreoidea</taxon>
        <taxon>Ostreidae</taxon>
        <taxon>Crassostrea</taxon>
    </lineage>
</organism>
<feature type="compositionally biased region" description="Basic and acidic residues" evidence="4">
    <location>
        <begin position="478"/>
        <end position="487"/>
    </location>
</feature>
<evidence type="ECO:0000256" key="2">
    <source>
        <dbReference type="ARBA" id="ARBA00022771"/>
    </source>
</evidence>
<dbReference type="SUPFAM" id="SSF57903">
    <property type="entry name" value="FYVE/PHD zinc finger"/>
    <property type="match status" value="1"/>
</dbReference>
<dbReference type="OrthoDB" id="6154874at2759"/>
<dbReference type="Proteomes" id="UP000694844">
    <property type="component" value="Chromosome 3"/>
</dbReference>
<evidence type="ECO:0000313" key="6">
    <source>
        <dbReference type="Proteomes" id="UP000694844"/>
    </source>
</evidence>
<keyword evidence="2" id="KW-0863">Zinc-finger</keyword>
<gene>
    <name evidence="7" type="primary">LOC111124388</name>
</gene>
<dbReference type="KEGG" id="cvn:111124388"/>
<dbReference type="AlphaFoldDB" id="A0A8B8D481"/>
<dbReference type="SMART" id="SM00249">
    <property type="entry name" value="PHD"/>
    <property type="match status" value="1"/>
</dbReference>
<dbReference type="GO" id="GO:0008270">
    <property type="term" value="F:zinc ion binding"/>
    <property type="evidence" value="ECO:0007669"/>
    <property type="project" value="UniProtKB-KW"/>
</dbReference>
<evidence type="ECO:0000256" key="3">
    <source>
        <dbReference type="ARBA" id="ARBA00022833"/>
    </source>
</evidence>
<dbReference type="PANTHER" id="PTHR19303:SF74">
    <property type="entry name" value="POGO TRANSPOSABLE ELEMENT WITH KRAB DOMAIN"/>
    <property type="match status" value="1"/>
</dbReference>
<evidence type="ECO:0000313" key="7">
    <source>
        <dbReference type="RefSeq" id="XP_022322947.1"/>
    </source>
</evidence>
<evidence type="ECO:0000259" key="5">
    <source>
        <dbReference type="SMART" id="SM00249"/>
    </source>
</evidence>
<dbReference type="Pfam" id="PF05225">
    <property type="entry name" value="HTH_psq"/>
    <property type="match status" value="1"/>
</dbReference>
<dbReference type="InterPro" id="IPR011011">
    <property type="entry name" value="Znf_FYVE_PHD"/>
</dbReference>
<dbReference type="InterPro" id="IPR036397">
    <property type="entry name" value="RNaseH_sf"/>
</dbReference>
<keyword evidence="3" id="KW-0862">Zinc</keyword>
<evidence type="ECO:0000256" key="1">
    <source>
        <dbReference type="ARBA" id="ARBA00022723"/>
    </source>
</evidence>
<name>A0A8B8D481_CRAVI</name>
<dbReference type="Gene3D" id="3.30.420.10">
    <property type="entry name" value="Ribonuclease H-like superfamily/Ribonuclease H"/>
    <property type="match status" value="1"/>
</dbReference>
<feature type="region of interest" description="Disordered" evidence="4">
    <location>
        <begin position="478"/>
        <end position="505"/>
    </location>
</feature>
<dbReference type="SUPFAM" id="SSF46689">
    <property type="entry name" value="Homeodomain-like"/>
    <property type="match status" value="1"/>
</dbReference>
<feature type="domain" description="Zinc finger PHD-type" evidence="5">
    <location>
        <begin position="520"/>
        <end position="571"/>
    </location>
</feature>
<dbReference type="InterPro" id="IPR004875">
    <property type="entry name" value="DDE_SF_endonuclease_dom"/>
</dbReference>
<feature type="compositionally biased region" description="Basic residues" evidence="4">
    <location>
        <begin position="495"/>
        <end position="504"/>
    </location>
</feature>
<accession>A0A8B8D481</accession>
<dbReference type="GO" id="GO:0003677">
    <property type="term" value="F:DNA binding"/>
    <property type="evidence" value="ECO:0007669"/>
    <property type="project" value="InterPro"/>
</dbReference>
<dbReference type="GeneID" id="111124388"/>
<dbReference type="RefSeq" id="XP_022322947.1">
    <property type="nucleotide sequence ID" value="XM_022467239.1"/>
</dbReference>
<evidence type="ECO:0000256" key="4">
    <source>
        <dbReference type="SAM" id="MobiDB-lite"/>
    </source>
</evidence>
<reference evidence="7" key="1">
    <citation type="submission" date="2025-08" db="UniProtKB">
        <authorList>
            <consortium name="RefSeq"/>
        </authorList>
    </citation>
    <scope>IDENTIFICATION</scope>
    <source>
        <tissue evidence="7">Whole sample</tissue>
    </source>
</reference>
<proteinExistence type="predicted"/>
<protein>
    <submittedName>
        <fullName evidence="7">Uncharacterized protein LOC111124388</fullName>
    </submittedName>
</protein>
<dbReference type="InterPro" id="IPR050863">
    <property type="entry name" value="CenT-Element_Derived"/>
</dbReference>
<dbReference type="PANTHER" id="PTHR19303">
    <property type="entry name" value="TRANSPOSON"/>
    <property type="match status" value="1"/>
</dbReference>
<dbReference type="InterPro" id="IPR009057">
    <property type="entry name" value="Homeodomain-like_sf"/>
</dbReference>
<dbReference type="InterPro" id="IPR007889">
    <property type="entry name" value="HTH_Psq"/>
</dbReference>